<reference evidence="1 2" key="1">
    <citation type="submission" date="2018-12" db="EMBL/GenBank/DDBJ databases">
        <authorList>
            <consortium name="Pathogen Informatics"/>
        </authorList>
    </citation>
    <scope>NUCLEOTIDE SEQUENCE [LARGE SCALE GENOMIC DNA]</scope>
    <source>
        <strain evidence="1 2">NCTC10951</strain>
    </source>
</reference>
<dbReference type="KEGG" id="avc:NCTC10951_02719"/>
<dbReference type="Proteomes" id="UP000268658">
    <property type="component" value="Chromosome"/>
</dbReference>
<proteinExistence type="predicted"/>
<dbReference type="OrthoDB" id="3268113at2"/>
<evidence type="ECO:0000313" key="2">
    <source>
        <dbReference type="Proteomes" id="UP000268658"/>
    </source>
</evidence>
<dbReference type="EMBL" id="LR134477">
    <property type="protein sequence ID" value="VEI18441.1"/>
    <property type="molecule type" value="Genomic_DNA"/>
</dbReference>
<organism evidence="1 2">
    <name type="scientific">Actinomyces viscosus</name>
    <dbReference type="NCBI Taxonomy" id="1656"/>
    <lineage>
        <taxon>Bacteria</taxon>
        <taxon>Bacillati</taxon>
        <taxon>Actinomycetota</taxon>
        <taxon>Actinomycetes</taxon>
        <taxon>Actinomycetales</taxon>
        <taxon>Actinomycetaceae</taxon>
        <taxon>Actinomyces</taxon>
    </lineage>
</organism>
<accession>A0A448PP91</accession>
<gene>
    <name evidence="1" type="ORF">NCTC10951_02719</name>
</gene>
<protein>
    <submittedName>
        <fullName evidence="1">Uncharacterized protein</fullName>
    </submittedName>
</protein>
<name>A0A448PP91_ACTVI</name>
<dbReference type="AlphaFoldDB" id="A0A448PP91"/>
<evidence type="ECO:0000313" key="1">
    <source>
        <dbReference type="EMBL" id="VEI18441.1"/>
    </source>
</evidence>
<sequence length="217" mass="24441">MTLDATRQHIERAVNDLRDLVWETQSSAIASADTRCRGLKHNDYSYLRPIMTRTVFRDELGNVAMPKGWTLGGEPRRMAQTLITGHGVCLRYLKERRSTYPGGVPAAGHTAARKTYWEQPLFTQFKEGEWAQPEEPVRTTNLLLLWDYLSPADADSAFTMRIVRPTGAGQYGRCTPFDISVDLAPSLGLEHGLRFRGDADDTDFYADIDDLEQKDGS</sequence>
<dbReference type="RefSeq" id="WP_134771917.1">
    <property type="nucleotide sequence ID" value="NZ_SPDW01000012.1"/>
</dbReference>